<dbReference type="RefSeq" id="WP_200352668.1">
    <property type="nucleotide sequence ID" value="NZ_BAABHZ010000001.1"/>
</dbReference>
<dbReference type="Pfam" id="PF01638">
    <property type="entry name" value="HxlR"/>
    <property type="match status" value="1"/>
</dbReference>
<comment type="caution">
    <text evidence="5">The sequence shown here is derived from an EMBL/GenBank/DDBJ whole genome shotgun (WGS) entry which is preliminary data.</text>
</comment>
<keyword evidence="1" id="KW-0805">Transcription regulation</keyword>
<feature type="domain" description="HTH hxlR-type" evidence="4">
    <location>
        <begin position="22"/>
        <end position="127"/>
    </location>
</feature>
<evidence type="ECO:0000256" key="3">
    <source>
        <dbReference type="ARBA" id="ARBA00023163"/>
    </source>
</evidence>
<name>A0A934R678_9BACT</name>
<dbReference type="InterPro" id="IPR036390">
    <property type="entry name" value="WH_DNA-bd_sf"/>
</dbReference>
<organism evidence="5 6">
    <name type="scientific">Luteolibacter yonseiensis</name>
    <dbReference type="NCBI Taxonomy" id="1144680"/>
    <lineage>
        <taxon>Bacteria</taxon>
        <taxon>Pseudomonadati</taxon>
        <taxon>Verrucomicrobiota</taxon>
        <taxon>Verrucomicrobiia</taxon>
        <taxon>Verrucomicrobiales</taxon>
        <taxon>Verrucomicrobiaceae</taxon>
        <taxon>Luteolibacter</taxon>
    </lineage>
</organism>
<protein>
    <submittedName>
        <fullName evidence="5">Helix-turn-helix transcriptional regulator</fullName>
    </submittedName>
</protein>
<dbReference type="Proteomes" id="UP000600139">
    <property type="component" value="Unassembled WGS sequence"/>
</dbReference>
<dbReference type="GO" id="GO:0003677">
    <property type="term" value="F:DNA binding"/>
    <property type="evidence" value="ECO:0007669"/>
    <property type="project" value="UniProtKB-KW"/>
</dbReference>
<dbReference type="Gene3D" id="1.10.10.10">
    <property type="entry name" value="Winged helix-like DNA-binding domain superfamily/Winged helix DNA-binding domain"/>
    <property type="match status" value="1"/>
</dbReference>
<keyword evidence="6" id="KW-1185">Reference proteome</keyword>
<evidence type="ECO:0000313" key="5">
    <source>
        <dbReference type="EMBL" id="MBK1817737.1"/>
    </source>
</evidence>
<accession>A0A934R678</accession>
<keyword evidence="2" id="KW-0238">DNA-binding</keyword>
<dbReference type="AlphaFoldDB" id="A0A934R678"/>
<gene>
    <name evidence="5" type="ORF">JIN84_19110</name>
</gene>
<dbReference type="EMBL" id="JAENIK010000012">
    <property type="protein sequence ID" value="MBK1817737.1"/>
    <property type="molecule type" value="Genomic_DNA"/>
</dbReference>
<evidence type="ECO:0000256" key="2">
    <source>
        <dbReference type="ARBA" id="ARBA00023125"/>
    </source>
</evidence>
<evidence type="ECO:0000256" key="1">
    <source>
        <dbReference type="ARBA" id="ARBA00023015"/>
    </source>
</evidence>
<dbReference type="InterPro" id="IPR036388">
    <property type="entry name" value="WH-like_DNA-bd_sf"/>
</dbReference>
<dbReference type="PANTHER" id="PTHR33204:SF29">
    <property type="entry name" value="TRANSCRIPTIONAL REGULATOR"/>
    <property type="match status" value="1"/>
</dbReference>
<evidence type="ECO:0000259" key="4">
    <source>
        <dbReference type="PROSITE" id="PS51118"/>
    </source>
</evidence>
<reference evidence="5" key="1">
    <citation type="submission" date="2021-01" db="EMBL/GenBank/DDBJ databases">
        <title>Modified the classification status of verrucomicrobia.</title>
        <authorList>
            <person name="Feng X."/>
        </authorList>
    </citation>
    <scope>NUCLEOTIDE SEQUENCE</scope>
    <source>
        <strain evidence="5">JCM 18052</strain>
    </source>
</reference>
<keyword evidence="3" id="KW-0804">Transcription</keyword>
<sequence>MEPTRTHKKVSDPPAGEEPGWTPVTAALAVGEALRVLEGRWKLLILFQLFGGNVRRFSELERAIPEVTQKMLAQQLRQLEADGIVRRVVHPEIPPKVEYSLTVWGQSLCPVLDALLKWSARREETPEA</sequence>
<dbReference type="SUPFAM" id="SSF46785">
    <property type="entry name" value="Winged helix' DNA-binding domain"/>
    <property type="match status" value="1"/>
</dbReference>
<proteinExistence type="predicted"/>
<dbReference type="PROSITE" id="PS51118">
    <property type="entry name" value="HTH_HXLR"/>
    <property type="match status" value="1"/>
</dbReference>
<dbReference type="PANTHER" id="PTHR33204">
    <property type="entry name" value="TRANSCRIPTIONAL REGULATOR, MARR FAMILY"/>
    <property type="match status" value="1"/>
</dbReference>
<dbReference type="InterPro" id="IPR002577">
    <property type="entry name" value="HTH_HxlR"/>
</dbReference>
<evidence type="ECO:0000313" key="6">
    <source>
        <dbReference type="Proteomes" id="UP000600139"/>
    </source>
</evidence>